<keyword evidence="6" id="KW-1185">Reference proteome</keyword>
<dbReference type="PROSITE" id="PS00070">
    <property type="entry name" value="ALDEHYDE_DEHYDR_CYS"/>
    <property type="match status" value="1"/>
</dbReference>
<gene>
    <name evidence="5" type="ORF">GCM10009836_17060</name>
</gene>
<evidence type="ECO:0000256" key="3">
    <source>
        <dbReference type="RuleBase" id="RU003345"/>
    </source>
</evidence>
<reference evidence="5 6" key="1">
    <citation type="journal article" date="2019" name="Int. J. Syst. Evol. Microbiol.">
        <title>The Global Catalogue of Microorganisms (GCM) 10K type strain sequencing project: providing services to taxonomists for standard genome sequencing and annotation.</title>
        <authorList>
            <consortium name="The Broad Institute Genomics Platform"/>
            <consortium name="The Broad Institute Genome Sequencing Center for Infectious Disease"/>
            <person name="Wu L."/>
            <person name="Ma J."/>
        </authorList>
    </citation>
    <scope>NUCLEOTIDE SEQUENCE [LARGE SCALE GENOMIC DNA]</scope>
    <source>
        <strain evidence="5 6">JCM 16009</strain>
    </source>
</reference>
<evidence type="ECO:0000256" key="1">
    <source>
        <dbReference type="ARBA" id="ARBA00023002"/>
    </source>
</evidence>
<evidence type="ECO:0000256" key="2">
    <source>
        <dbReference type="PROSITE-ProRule" id="PRU10007"/>
    </source>
</evidence>
<dbReference type="InterPro" id="IPR016160">
    <property type="entry name" value="Ald_DH_CS_CYS"/>
</dbReference>
<comment type="similarity">
    <text evidence="3">Belongs to the aldehyde dehydrogenase family.</text>
</comment>
<dbReference type="EMBL" id="BAAAQK010000004">
    <property type="protein sequence ID" value="GAA1838605.1"/>
    <property type="molecule type" value="Genomic_DNA"/>
</dbReference>
<dbReference type="RefSeq" id="WP_344414224.1">
    <property type="nucleotide sequence ID" value="NZ_BAAAQK010000004.1"/>
</dbReference>
<dbReference type="Proteomes" id="UP001500449">
    <property type="component" value="Unassembled WGS sequence"/>
</dbReference>
<dbReference type="CDD" id="cd07106">
    <property type="entry name" value="ALDH_AldA-AAD23400"/>
    <property type="match status" value="1"/>
</dbReference>
<evidence type="ECO:0000313" key="6">
    <source>
        <dbReference type="Proteomes" id="UP001500449"/>
    </source>
</evidence>
<dbReference type="InterPro" id="IPR016163">
    <property type="entry name" value="Ald_DH_C"/>
</dbReference>
<feature type="domain" description="Aldehyde dehydrogenase" evidence="4">
    <location>
        <begin position="17"/>
        <end position="462"/>
    </location>
</feature>
<dbReference type="SUPFAM" id="SSF53720">
    <property type="entry name" value="ALDH-like"/>
    <property type="match status" value="1"/>
</dbReference>
<dbReference type="InterPro" id="IPR015590">
    <property type="entry name" value="Aldehyde_DH_dom"/>
</dbReference>
<name>A0ABN2MX66_9PSEU</name>
<dbReference type="Pfam" id="PF00171">
    <property type="entry name" value="Aldedh"/>
    <property type="match status" value="1"/>
</dbReference>
<keyword evidence="1 3" id="KW-0560">Oxidoreductase</keyword>
<dbReference type="Gene3D" id="3.40.605.10">
    <property type="entry name" value="Aldehyde Dehydrogenase, Chain A, domain 1"/>
    <property type="match status" value="1"/>
</dbReference>
<evidence type="ECO:0000259" key="4">
    <source>
        <dbReference type="Pfam" id="PF00171"/>
    </source>
</evidence>
<proteinExistence type="inferred from homology"/>
<sequence>MGTFTMTIDGRGVGSARHLDVIDPATEQVCGQAPDCSPEQLDEALEAAATAFRGWSALDGEYRAKSLVAAADTLERETEELAALLTAEQGKPLGQARTEIASAVRWLRYFAGFRPGREVVQDDEVASVEVVRRPLGVVGAITPWNFPISLAFWKIAPALAAGNAVVVKPSPYTPLTTLRVGELLRGVLPDGVLSVVSGGDALGARLTRHPVPRKISFTGSTATGRKVFAAAADDLKRVTLELGGNDPAIVLDDADVAAIAPRLFLTSFANSGQVCVAVKRVYAPRRLYAELVDALVEQASAVRMGDGRDPGNLLGPVNNRPQLDRVSDLVADAVSRGAVAAAGGSRLDRDGYFYAPTVLAGAEDGMAVVDEEQFGPALPVVAYDDVDEVLERANASHFGLAGSVWGTDVERAARIAGRLEVGTSWVNAHMALAPHIPFAGARWSGIGTENGRWGFEEFTQLKVEYVAGGRRRGTAEISNQSGPRAG</sequence>
<feature type="active site" evidence="2">
    <location>
        <position position="241"/>
    </location>
</feature>
<organism evidence="5 6">
    <name type="scientific">Pseudonocardia ailaonensis</name>
    <dbReference type="NCBI Taxonomy" id="367279"/>
    <lineage>
        <taxon>Bacteria</taxon>
        <taxon>Bacillati</taxon>
        <taxon>Actinomycetota</taxon>
        <taxon>Actinomycetes</taxon>
        <taxon>Pseudonocardiales</taxon>
        <taxon>Pseudonocardiaceae</taxon>
        <taxon>Pseudonocardia</taxon>
    </lineage>
</organism>
<dbReference type="InterPro" id="IPR016161">
    <property type="entry name" value="Ald_DH/histidinol_DH"/>
</dbReference>
<accession>A0ABN2MX66</accession>
<dbReference type="InterPro" id="IPR044086">
    <property type="entry name" value="LUC3-like"/>
</dbReference>
<dbReference type="PANTHER" id="PTHR11699">
    <property type="entry name" value="ALDEHYDE DEHYDROGENASE-RELATED"/>
    <property type="match status" value="1"/>
</dbReference>
<protein>
    <submittedName>
        <fullName evidence="5">Aldehyde dehydrogenase family protein</fullName>
    </submittedName>
</protein>
<comment type="caution">
    <text evidence="5">The sequence shown here is derived from an EMBL/GenBank/DDBJ whole genome shotgun (WGS) entry which is preliminary data.</text>
</comment>
<dbReference type="InterPro" id="IPR016162">
    <property type="entry name" value="Ald_DH_N"/>
</dbReference>
<evidence type="ECO:0000313" key="5">
    <source>
        <dbReference type="EMBL" id="GAA1838605.1"/>
    </source>
</evidence>
<dbReference type="PROSITE" id="PS00687">
    <property type="entry name" value="ALDEHYDE_DEHYDR_GLU"/>
    <property type="match status" value="1"/>
</dbReference>
<dbReference type="InterPro" id="IPR029510">
    <property type="entry name" value="Ald_DH_CS_GLU"/>
</dbReference>
<dbReference type="Gene3D" id="3.40.309.10">
    <property type="entry name" value="Aldehyde Dehydrogenase, Chain A, domain 2"/>
    <property type="match status" value="1"/>
</dbReference>